<dbReference type="Pfam" id="PF10444">
    <property type="entry name" value="Nbl1_Borealin_N"/>
    <property type="match status" value="1"/>
</dbReference>
<feature type="region of interest" description="Disordered" evidence="10">
    <location>
        <begin position="115"/>
        <end position="170"/>
    </location>
</feature>
<dbReference type="GO" id="GO:0000070">
    <property type="term" value="P:mitotic sister chromatid segregation"/>
    <property type="evidence" value="ECO:0007669"/>
    <property type="project" value="TreeGrafter"/>
</dbReference>
<dbReference type="PANTHER" id="PTHR16040:SF7">
    <property type="entry name" value="AUSTRALIN, ISOFORM A-RELATED"/>
    <property type="match status" value="1"/>
</dbReference>
<comment type="similarity">
    <text evidence="3">Belongs to the borealin family.</text>
</comment>
<dbReference type="InterPro" id="IPR018867">
    <property type="entry name" value="Cell_div_borealin"/>
</dbReference>
<evidence type="ECO:0000259" key="11">
    <source>
        <dbReference type="Pfam" id="PF10444"/>
    </source>
</evidence>
<evidence type="ECO:0000256" key="3">
    <source>
        <dbReference type="ARBA" id="ARBA00009914"/>
    </source>
</evidence>
<sequence>MNTPPRPKAFPSSLSRKYTVEEKLQLLENLDIEIADRTRRFRQSLADILASFRNHHEGQVLRVPKLVRGVTMAEFGDKYNGDIQACLRGLQKARQEAGPDNIEILMKKRKWHEVQDDAQTSDDATRATKTVRMTFTPRKERVSPVKPSVSRLLSSRKPNASPGPSNPHRLRTMNAARLQSPLKSISTVRPPSIATFNPLLPKTPAFPRRPRKNESLMSINGSPLANPYDLQLSAEDDLDDQLLDDQPDSPTRKPRNRASSIVVRREPSVFVADTGKPRPISGPPKAFISISTKDGHAIEFDPLVTSPREIELLEGITDSAKKAARDEVMRFMSSQMEKWTIS</sequence>
<evidence type="ECO:0000259" key="12">
    <source>
        <dbReference type="Pfam" id="PF10512"/>
    </source>
</evidence>
<evidence type="ECO:0000256" key="6">
    <source>
        <dbReference type="ARBA" id="ARBA00022776"/>
    </source>
</evidence>
<organism evidence="13 14">
    <name type="scientific">Sistotremastrum suecicum HHB10207 ss-3</name>
    <dbReference type="NCBI Taxonomy" id="1314776"/>
    <lineage>
        <taxon>Eukaryota</taxon>
        <taxon>Fungi</taxon>
        <taxon>Dikarya</taxon>
        <taxon>Basidiomycota</taxon>
        <taxon>Agaricomycotina</taxon>
        <taxon>Agaricomycetes</taxon>
        <taxon>Sistotremastrales</taxon>
        <taxon>Sistotremastraceae</taxon>
        <taxon>Sistotremastrum</taxon>
    </lineage>
</organism>
<dbReference type="GO" id="GO:0032133">
    <property type="term" value="C:chromosome passenger complex"/>
    <property type="evidence" value="ECO:0007669"/>
    <property type="project" value="TreeGrafter"/>
</dbReference>
<dbReference type="GO" id="GO:0005634">
    <property type="term" value="C:nucleus"/>
    <property type="evidence" value="ECO:0007669"/>
    <property type="project" value="UniProtKB-SubCell"/>
</dbReference>
<gene>
    <name evidence="13" type="ORF">SISSUDRAFT_1030387</name>
</gene>
<evidence type="ECO:0000256" key="10">
    <source>
        <dbReference type="SAM" id="MobiDB-lite"/>
    </source>
</evidence>
<evidence type="ECO:0000256" key="8">
    <source>
        <dbReference type="ARBA" id="ARBA00023306"/>
    </source>
</evidence>
<comment type="subcellular location">
    <subcellularLocation>
        <location evidence="2">Chromosome</location>
        <location evidence="2">Centromere</location>
    </subcellularLocation>
    <subcellularLocation>
        <location evidence="1">Nucleus</location>
    </subcellularLocation>
</comment>
<dbReference type="GO" id="GO:0000775">
    <property type="term" value="C:chromosome, centromeric region"/>
    <property type="evidence" value="ECO:0007669"/>
    <property type="project" value="UniProtKB-SubCell"/>
</dbReference>
<accession>A0A166HEU5</accession>
<evidence type="ECO:0000313" key="14">
    <source>
        <dbReference type="Proteomes" id="UP000076798"/>
    </source>
</evidence>
<keyword evidence="14" id="KW-1185">Reference proteome</keyword>
<keyword evidence="9" id="KW-0137">Centromere</keyword>
<evidence type="ECO:0000256" key="2">
    <source>
        <dbReference type="ARBA" id="ARBA00004584"/>
    </source>
</evidence>
<name>A0A166HEU5_9AGAM</name>
<proteinExistence type="inferred from homology"/>
<keyword evidence="7" id="KW-0539">Nucleus</keyword>
<dbReference type="GO" id="GO:0051301">
    <property type="term" value="P:cell division"/>
    <property type="evidence" value="ECO:0007669"/>
    <property type="project" value="UniProtKB-KW"/>
</dbReference>
<dbReference type="InterPro" id="IPR018851">
    <property type="entry name" value="Borealin_N"/>
</dbReference>
<feature type="domain" description="Borealin C-terminal" evidence="12">
    <location>
        <begin position="183"/>
        <end position="227"/>
    </location>
</feature>
<dbReference type="Proteomes" id="UP000076798">
    <property type="component" value="Unassembled WGS sequence"/>
</dbReference>
<evidence type="ECO:0000256" key="7">
    <source>
        <dbReference type="ARBA" id="ARBA00023242"/>
    </source>
</evidence>
<feature type="compositionally biased region" description="Polar residues" evidence="10">
    <location>
        <begin position="117"/>
        <end position="133"/>
    </location>
</feature>
<dbReference type="PANTHER" id="PTHR16040">
    <property type="entry name" value="AUSTRALIN, ISOFORM A-RELATED"/>
    <property type="match status" value="1"/>
</dbReference>
<evidence type="ECO:0000256" key="9">
    <source>
        <dbReference type="ARBA" id="ARBA00023328"/>
    </source>
</evidence>
<dbReference type="OrthoDB" id="2392550at2759"/>
<dbReference type="Pfam" id="PF10512">
    <property type="entry name" value="Borealin"/>
    <property type="match status" value="1"/>
</dbReference>
<reference evidence="13 14" key="1">
    <citation type="journal article" date="2016" name="Mol. Biol. Evol.">
        <title>Comparative Genomics of Early-Diverging Mushroom-Forming Fungi Provides Insights into the Origins of Lignocellulose Decay Capabilities.</title>
        <authorList>
            <person name="Nagy L.G."/>
            <person name="Riley R."/>
            <person name="Tritt A."/>
            <person name="Adam C."/>
            <person name="Daum C."/>
            <person name="Floudas D."/>
            <person name="Sun H."/>
            <person name="Yadav J.S."/>
            <person name="Pangilinan J."/>
            <person name="Larsson K.H."/>
            <person name="Matsuura K."/>
            <person name="Barry K."/>
            <person name="Labutti K."/>
            <person name="Kuo R."/>
            <person name="Ohm R.A."/>
            <person name="Bhattacharya S.S."/>
            <person name="Shirouzu T."/>
            <person name="Yoshinaga Y."/>
            <person name="Martin F.M."/>
            <person name="Grigoriev I.V."/>
            <person name="Hibbett D.S."/>
        </authorList>
    </citation>
    <scope>NUCLEOTIDE SEQUENCE [LARGE SCALE GENOMIC DNA]</scope>
    <source>
        <strain evidence="13 14">HHB10207 ss-3</strain>
    </source>
</reference>
<keyword evidence="6" id="KW-0498">Mitosis</keyword>
<dbReference type="AlphaFoldDB" id="A0A166HEU5"/>
<evidence type="ECO:0000256" key="4">
    <source>
        <dbReference type="ARBA" id="ARBA00022454"/>
    </source>
</evidence>
<dbReference type="GO" id="GO:0051233">
    <property type="term" value="C:spindle midzone"/>
    <property type="evidence" value="ECO:0007669"/>
    <property type="project" value="TreeGrafter"/>
</dbReference>
<dbReference type="EMBL" id="KV428012">
    <property type="protein sequence ID" value="KZT42638.1"/>
    <property type="molecule type" value="Genomic_DNA"/>
</dbReference>
<keyword evidence="8" id="KW-0131">Cell cycle</keyword>
<feature type="region of interest" description="Disordered" evidence="10">
    <location>
        <begin position="199"/>
        <end position="228"/>
    </location>
</feature>
<evidence type="ECO:0000256" key="5">
    <source>
        <dbReference type="ARBA" id="ARBA00022618"/>
    </source>
</evidence>
<evidence type="ECO:0000313" key="13">
    <source>
        <dbReference type="EMBL" id="KZT42638.1"/>
    </source>
</evidence>
<feature type="domain" description="Borealin N-terminal" evidence="11">
    <location>
        <begin position="24"/>
        <end position="78"/>
    </location>
</feature>
<keyword evidence="5" id="KW-0132">Cell division</keyword>
<keyword evidence="4" id="KW-0158">Chromosome</keyword>
<protein>
    <submittedName>
        <fullName evidence="13">Uncharacterized protein</fullName>
    </submittedName>
</protein>
<feature type="region of interest" description="Disordered" evidence="10">
    <location>
        <begin position="240"/>
        <end position="261"/>
    </location>
</feature>
<dbReference type="InterPro" id="IPR046466">
    <property type="entry name" value="Borealin_C"/>
</dbReference>
<evidence type="ECO:0000256" key="1">
    <source>
        <dbReference type="ARBA" id="ARBA00004123"/>
    </source>
</evidence>